<dbReference type="InterPro" id="IPR008274">
    <property type="entry name" value="AldOxase/xan_DH_MoCoBD1"/>
</dbReference>
<dbReference type="Gene3D" id="3.30.365.10">
    <property type="entry name" value="Aldehyde oxidase/xanthine dehydrogenase, molybdopterin binding domain"/>
    <property type="match status" value="2"/>
</dbReference>
<evidence type="ECO:0008006" key="5">
    <source>
        <dbReference type="Google" id="ProtNLM"/>
    </source>
</evidence>
<accession>A0ABN7PGH9</accession>
<name>A0ABN7PGH9_TIMPD</name>
<feature type="domain" description="Aldehyde oxidase/xanthine dehydrogenase a/b hammerhead" evidence="1">
    <location>
        <begin position="7"/>
        <end position="49"/>
    </location>
</feature>
<comment type="caution">
    <text evidence="3">The sequence shown here is derived from an EMBL/GenBank/DDBJ whole genome shotgun (WGS) entry which is preliminary data.</text>
</comment>
<dbReference type="Proteomes" id="UP001153148">
    <property type="component" value="Unassembled WGS sequence"/>
</dbReference>
<dbReference type="InterPro" id="IPR037165">
    <property type="entry name" value="AldOxase/xan_DH_Mopterin-bd_sf"/>
</dbReference>
<proteinExistence type="predicted"/>
<dbReference type="InterPro" id="IPR000674">
    <property type="entry name" value="Ald_Oxase/Xan_DH_a/b"/>
</dbReference>
<feature type="domain" description="Aldehyde oxidase/xanthine dehydrogenase first molybdopterin binding" evidence="2">
    <location>
        <begin position="72"/>
        <end position="132"/>
    </location>
</feature>
<dbReference type="PANTHER" id="PTHR45444">
    <property type="entry name" value="XANTHINE DEHYDROGENASE"/>
    <property type="match status" value="1"/>
</dbReference>
<dbReference type="SUPFAM" id="SSF56003">
    <property type="entry name" value="Molybdenum cofactor-binding domain"/>
    <property type="match status" value="1"/>
</dbReference>
<evidence type="ECO:0000313" key="4">
    <source>
        <dbReference type="Proteomes" id="UP001153148"/>
    </source>
</evidence>
<sequence>NRYGMVNDEEIFASKEVTCQGQVIGAIVAKNQLIGQQAAKLVNVEYEVLDDVIVTLEDAIGKKSYFPGFPTKLTRGDIDQAFAESDHQICGEVRIGGQEHFYLETQTCIAVPKGEDDELELFCSTQNPTELQIGEENKAKVTDKHLDNWIACRVAGISLYILKIPSLNPASYSTKDTFAHMEVCLILSAY</sequence>
<dbReference type="Pfam" id="PF02738">
    <property type="entry name" value="MoCoBD_1"/>
    <property type="match status" value="1"/>
</dbReference>
<evidence type="ECO:0000259" key="2">
    <source>
        <dbReference type="Pfam" id="PF02738"/>
    </source>
</evidence>
<keyword evidence="4" id="KW-1185">Reference proteome</keyword>
<organism evidence="3 4">
    <name type="scientific">Timema podura</name>
    <name type="common">Walking stick</name>
    <dbReference type="NCBI Taxonomy" id="61482"/>
    <lineage>
        <taxon>Eukaryota</taxon>
        <taxon>Metazoa</taxon>
        <taxon>Ecdysozoa</taxon>
        <taxon>Arthropoda</taxon>
        <taxon>Hexapoda</taxon>
        <taxon>Insecta</taxon>
        <taxon>Pterygota</taxon>
        <taxon>Neoptera</taxon>
        <taxon>Polyneoptera</taxon>
        <taxon>Phasmatodea</taxon>
        <taxon>Timematodea</taxon>
        <taxon>Timematoidea</taxon>
        <taxon>Timematidae</taxon>
        <taxon>Timema</taxon>
    </lineage>
</organism>
<evidence type="ECO:0000259" key="1">
    <source>
        <dbReference type="Pfam" id="PF01315"/>
    </source>
</evidence>
<evidence type="ECO:0000313" key="3">
    <source>
        <dbReference type="EMBL" id="CAG2066886.1"/>
    </source>
</evidence>
<reference evidence="3" key="1">
    <citation type="submission" date="2021-03" db="EMBL/GenBank/DDBJ databases">
        <authorList>
            <person name="Tran Van P."/>
        </authorList>
    </citation>
    <scope>NUCLEOTIDE SEQUENCE</scope>
</reference>
<dbReference type="InterPro" id="IPR036856">
    <property type="entry name" value="Ald_Oxase/Xan_DH_a/b_sf"/>
</dbReference>
<feature type="non-terminal residue" evidence="3">
    <location>
        <position position="1"/>
    </location>
</feature>
<dbReference type="Gene3D" id="3.90.1170.50">
    <property type="entry name" value="Aldehyde oxidase/xanthine dehydrogenase, a/b hammerhead"/>
    <property type="match status" value="1"/>
</dbReference>
<gene>
    <name evidence="3" type="ORF">TPAB3V08_LOCUS13829</name>
</gene>
<dbReference type="PANTHER" id="PTHR45444:SF3">
    <property type="entry name" value="XANTHINE DEHYDROGENASE"/>
    <property type="match status" value="1"/>
</dbReference>
<dbReference type="EMBL" id="CAJPIN010060239">
    <property type="protein sequence ID" value="CAG2066886.1"/>
    <property type="molecule type" value="Genomic_DNA"/>
</dbReference>
<dbReference type="Pfam" id="PF01315">
    <property type="entry name" value="Ald_Xan_dh_C"/>
    <property type="match status" value="1"/>
</dbReference>
<protein>
    <recommendedName>
        <fullName evidence="5">Aldehyde oxidase/xanthine dehydrogenase a/b hammerhead domain-containing protein</fullName>
    </recommendedName>
</protein>
<dbReference type="InterPro" id="IPR016208">
    <property type="entry name" value="Ald_Oxase/xanthine_DH-like"/>
</dbReference>
<dbReference type="SUPFAM" id="SSF54665">
    <property type="entry name" value="CO dehydrogenase molybdoprotein N-domain-like"/>
    <property type="match status" value="1"/>
</dbReference>